<evidence type="ECO:0000259" key="1">
    <source>
        <dbReference type="Pfam" id="PF18145"/>
    </source>
</evidence>
<protein>
    <recommendedName>
        <fullName evidence="1">SMODS-associated and fused to various effectors domain-containing protein</fullName>
    </recommendedName>
</protein>
<dbReference type="NCBIfam" id="NF033611">
    <property type="entry name" value="SAVED"/>
    <property type="match status" value="1"/>
</dbReference>
<name>A0A2S7ADS1_9XANT</name>
<feature type="domain" description="SMODS-associated and fused to various effectors" evidence="1">
    <location>
        <begin position="303"/>
        <end position="502"/>
    </location>
</feature>
<organism evidence="2 3">
    <name type="scientific">Xanthomonas arboricola</name>
    <dbReference type="NCBI Taxonomy" id="56448"/>
    <lineage>
        <taxon>Bacteria</taxon>
        <taxon>Pseudomonadati</taxon>
        <taxon>Pseudomonadota</taxon>
        <taxon>Gammaproteobacteria</taxon>
        <taxon>Lysobacterales</taxon>
        <taxon>Lysobacteraceae</taxon>
        <taxon>Xanthomonas</taxon>
    </lineage>
</organism>
<dbReference type="Proteomes" id="UP000239204">
    <property type="component" value="Unassembled WGS sequence"/>
</dbReference>
<evidence type="ECO:0000313" key="3">
    <source>
        <dbReference type="Proteomes" id="UP000239204"/>
    </source>
</evidence>
<accession>A0A2S7ADS1</accession>
<dbReference type="Pfam" id="PF18145">
    <property type="entry name" value="SAVED"/>
    <property type="match status" value="1"/>
</dbReference>
<proteinExistence type="predicted"/>
<dbReference type="EMBL" id="MIGY01000002">
    <property type="protein sequence ID" value="PPU07890.1"/>
    <property type="molecule type" value="Genomic_DNA"/>
</dbReference>
<gene>
    <name evidence="2" type="ORF">XarjCFBP7645_09895</name>
</gene>
<reference evidence="2 3" key="1">
    <citation type="submission" date="2016-08" db="EMBL/GenBank/DDBJ databases">
        <title>Evolution of the type three secretion system and type three effector repertoires in Xanthomonas.</title>
        <authorList>
            <person name="Merda D."/>
            <person name="Briand M."/>
            <person name="Bosis E."/>
            <person name="Rousseau C."/>
            <person name="Portier P."/>
            <person name="Jacques M.-A."/>
            <person name="Fischer-Le Saux M."/>
        </authorList>
    </citation>
    <scope>NUCLEOTIDE SEQUENCE [LARGE SCALE GENOMIC DNA]</scope>
    <source>
        <strain evidence="2 3">CFBP 7645</strain>
    </source>
</reference>
<evidence type="ECO:0000313" key="2">
    <source>
        <dbReference type="EMBL" id="PPU07890.1"/>
    </source>
</evidence>
<comment type="caution">
    <text evidence="2">The sequence shown here is derived from an EMBL/GenBank/DDBJ whole genome shotgun (WGS) entry which is preliminary data.</text>
</comment>
<dbReference type="InterPro" id="IPR040836">
    <property type="entry name" value="SAVED"/>
</dbReference>
<sequence length="508" mass="57417">MTQANTARRDGDAFQARQFWLRAARLLDDRSPVLRVGFESGPKSYDDIWVQYDPSHGPSDQYGRPLLREHLQCKWHVSPDSYGYLNLVDPDFVNANARSLLQRAHRAQLDYAPAGAGARFKLLTNWRLDRADPLREIIGNRSGALRVDRLYGTQTDNSKVGAIRKSWREHLGIDQDALKVLVDTLAFGEATDSLDDIREQLDILFGFVGLRRVPLNRSAFEYDDLVYQWMAQGRLEFDRVSFRQACEREGLLVDARARPVVFGVKSFEHALDRLEDRCVRVLDFVPDFDERYLRTETDWADKLYPSLKSFLLEAAKHSERPRLALDTHVTLAFAAGSVLNHKLGRVVELEQRSPVRQVWAEDDFPRDSTWPALECSVIEIADDRPELAVAASMTHDITADVRAHIDRELPQVGRVLLLRPVGGPGRTTISCGRHASDLAASLAALVKQYRVSAVDTMMHLFVAGPNAFAFFVGQQQVTMGRTCLYEFDFDRGKDGSYSLSLTLPIAAQ</sequence>
<dbReference type="AlphaFoldDB" id="A0A2S7ADS1"/>